<sequence>MGWRWAQRLLSGGLLLANVHAQYDFPLDSCACHIFYEHWVQMQLVISRTFTEDFADKAMDETSGIREAITFDSCRDLQKEENSLGWTATTAAATDCAPGQMSTFIMCSQLALLRGDLEAALLWSDIANYMLPFAASCMDVVQWTISPEDFSARSGCTILVKTNSVFKSFRVCPLKRRRCSTLV</sequence>
<organism evidence="2 3">
    <name type="scientific">Symbiodinium necroappetens</name>
    <dbReference type="NCBI Taxonomy" id="1628268"/>
    <lineage>
        <taxon>Eukaryota</taxon>
        <taxon>Sar</taxon>
        <taxon>Alveolata</taxon>
        <taxon>Dinophyceae</taxon>
        <taxon>Suessiales</taxon>
        <taxon>Symbiodiniaceae</taxon>
        <taxon>Symbiodinium</taxon>
    </lineage>
</organism>
<accession>A0A812P6Q1</accession>
<evidence type="ECO:0000313" key="3">
    <source>
        <dbReference type="Proteomes" id="UP000601435"/>
    </source>
</evidence>
<keyword evidence="1" id="KW-0732">Signal</keyword>
<dbReference type="AlphaFoldDB" id="A0A812P6Q1"/>
<gene>
    <name evidence="2" type="ORF">SNEC2469_LOCUS8827</name>
</gene>
<feature type="chain" id="PRO_5032756858" evidence="1">
    <location>
        <begin position="22"/>
        <end position="183"/>
    </location>
</feature>
<proteinExistence type="predicted"/>
<comment type="caution">
    <text evidence="2">The sequence shown here is derived from an EMBL/GenBank/DDBJ whole genome shotgun (WGS) entry which is preliminary data.</text>
</comment>
<dbReference type="OrthoDB" id="408993at2759"/>
<reference evidence="2" key="1">
    <citation type="submission" date="2021-02" db="EMBL/GenBank/DDBJ databases">
        <authorList>
            <person name="Dougan E. K."/>
            <person name="Rhodes N."/>
            <person name="Thang M."/>
            <person name="Chan C."/>
        </authorList>
    </citation>
    <scope>NUCLEOTIDE SEQUENCE</scope>
</reference>
<dbReference type="Proteomes" id="UP000601435">
    <property type="component" value="Unassembled WGS sequence"/>
</dbReference>
<evidence type="ECO:0000313" key="2">
    <source>
        <dbReference type="EMBL" id="CAE7342254.1"/>
    </source>
</evidence>
<name>A0A812P6Q1_9DINO</name>
<evidence type="ECO:0000256" key="1">
    <source>
        <dbReference type="SAM" id="SignalP"/>
    </source>
</evidence>
<feature type="signal peptide" evidence="1">
    <location>
        <begin position="1"/>
        <end position="21"/>
    </location>
</feature>
<keyword evidence="3" id="KW-1185">Reference proteome</keyword>
<dbReference type="EMBL" id="CAJNJA010014433">
    <property type="protein sequence ID" value="CAE7342254.1"/>
    <property type="molecule type" value="Genomic_DNA"/>
</dbReference>
<protein>
    <submittedName>
        <fullName evidence="2">Uncharacterized protein</fullName>
    </submittedName>
</protein>